<dbReference type="Proteomes" id="UP001596417">
    <property type="component" value="Unassembled WGS sequence"/>
</dbReference>
<dbReference type="PROSITE" id="PS50283">
    <property type="entry name" value="NA_SOLUT_SYMP_3"/>
    <property type="match status" value="1"/>
</dbReference>
<keyword evidence="9" id="KW-0406">Ion transport</keyword>
<dbReference type="Gene3D" id="1.20.1730.10">
    <property type="entry name" value="Sodium/glucose cotransporter"/>
    <property type="match status" value="1"/>
</dbReference>
<dbReference type="Pfam" id="PF00474">
    <property type="entry name" value="SSF"/>
    <property type="match status" value="1"/>
</dbReference>
<accession>A0ABD5YMU0</accession>
<feature type="transmembrane region" description="Helical" evidence="13">
    <location>
        <begin position="393"/>
        <end position="412"/>
    </location>
</feature>
<evidence type="ECO:0000256" key="4">
    <source>
        <dbReference type="ARBA" id="ARBA00022475"/>
    </source>
</evidence>
<feature type="transmembrane region" description="Helical" evidence="13">
    <location>
        <begin position="444"/>
        <end position="465"/>
    </location>
</feature>
<keyword evidence="15" id="KW-1185">Reference proteome</keyword>
<keyword evidence="8" id="KW-0915">Sodium</keyword>
<dbReference type="AlphaFoldDB" id="A0ABD5YMU0"/>
<evidence type="ECO:0000256" key="13">
    <source>
        <dbReference type="SAM" id="Phobius"/>
    </source>
</evidence>
<gene>
    <name evidence="14" type="ORF">ACFQL7_13040</name>
</gene>
<evidence type="ECO:0000256" key="5">
    <source>
        <dbReference type="ARBA" id="ARBA00022692"/>
    </source>
</evidence>
<comment type="similarity">
    <text evidence="2 12">Belongs to the sodium:solute symporter (SSF) (TC 2.A.21) family.</text>
</comment>
<reference evidence="14 15" key="1">
    <citation type="journal article" date="2019" name="Int. J. Syst. Evol. Microbiol.">
        <title>The Global Catalogue of Microorganisms (GCM) 10K type strain sequencing project: providing services to taxonomists for standard genome sequencing and annotation.</title>
        <authorList>
            <consortium name="The Broad Institute Genomics Platform"/>
            <consortium name="The Broad Institute Genome Sequencing Center for Infectious Disease"/>
            <person name="Wu L."/>
            <person name="Ma J."/>
        </authorList>
    </citation>
    <scope>NUCLEOTIDE SEQUENCE [LARGE SCALE GENOMIC DNA]</scope>
    <source>
        <strain evidence="14 15">RDMS1</strain>
    </source>
</reference>
<name>A0ABD5YMU0_9EURY</name>
<dbReference type="InterPro" id="IPR050277">
    <property type="entry name" value="Sodium:Solute_Symporter"/>
</dbReference>
<organism evidence="14 15">
    <name type="scientific">Halocatena marina</name>
    <dbReference type="NCBI Taxonomy" id="2934937"/>
    <lineage>
        <taxon>Archaea</taxon>
        <taxon>Methanobacteriati</taxon>
        <taxon>Methanobacteriota</taxon>
        <taxon>Stenosarchaea group</taxon>
        <taxon>Halobacteria</taxon>
        <taxon>Halobacteriales</taxon>
        <taxon>Natronomonadaceae</taxon>
        <taxon>Halocatena</taxon>
    </lineage>
</organism>
<comment type="subcellular location">
    <subcellularLocation>
        <location evidence="1">Cell membrane</location>
        <topology evidence="1">Multi-pass membrane protein</topology>
    </subcellularLocation>
</comment>
<feature type="transmembrane region" description="Helical" evidence="13">
    <location>
        <begin position="123"/>
        <end position="148"/>
    </location>
</feature>
<dbReference type="GO" id="GO:0005886">
    <property type="term" value="C:plasma membrane"/>
    <property type="evidence" value="ECO:0007669"/>
    <property type="project" value="UniProtKB-SubCell"/>
</dbReference>
<feature type="transmembrane region" description="Helical" evidence="13">
    <location>
        <begin position="311"/>
        <end position="330"/>
    </location>
</feature>
<comment type="caution">
    <text evidence="14">The sequence shown here is derived from an EMBL/GenBank/DDBJ whole genome shotgun (WGS) entry which is preliminary data.</text>
</comment>
<evidence type="ECO:0000256" key="8">
    <source>
        <dbReference type="ARBA" id="ARBA00023053"/>
    </source>
</evidence>
<feature type="transmembrane region" description="Helical" evidence="13">
    <location>
        <begin position="6"/>
        <end position="25"/>
    </location>
</feature>
<keyword evidence="10 13" id="KW-0472">Membrane</keyword>
<dbReference type="InterPro" id="IPR001734">
    <property type="entry name" value="Na/solute_symporter"/>
</dbReference>
<dbReference type="InterPro" id="IPR018212">
    <property type="entry name" value="Na/solute_symporter_CS"/>
</dbReference>
<dbReference type="RefSeq" id="WP_248907870.1">
    <property type="nucleotide sequence ID" value="NZ_CP109979.1"/>
</dbReference>
<dbReference type="GeneID" id="76200311"/>
<evidence type="ECO:0000256" key="3">
    <source>
        <dbReference type="ARBA" id="ARBA00022448"/>
    </source>
</evidence>
<evidence type="ECO:0000256" key="2">
    <source>
        <dbReference type="ARBA" id="ARBA00006434"/>
    </source>
</evidence>
<evidence type="ECO:0000256" key="9">
    <source>
        <dbReference type="ARBA" id="ARBA00023065"/>
    </source>
</evidence>
<feature type="transmembrane region" description="Helical" evidence="13">
    <location>
        <begin position="419"/>
        <end position="438"/>
    </location>
</feature>
<evidence type="ECO:0000256" key="10">
    <source>
        <dbReference type="ARBA" id="ARBA00023136"/>
    </source>
</evidence>
<feature type="transmembrane region" description="Helical" evidence="13">
    <location>
        <begin position="227"/>
        <end position="245"/>
    </location>
</feature>
<dbReference type="PANTHER" id="PTHR48086">
    <property type="entry name" value="SODIUM/PROLINE SYMPORTER-RELATED"/>
    <property type="match status" value="1"/>
</dbReference>
<evidence type="ECO:0000256" key="7">
    <source>
        <dbReference type="ARBA" id="ARBA00022989"/>
    </source>
</evidence>
<keyword evidence="6" id="KW-0769">Symport</keyword>
<dbReference type="PROSITE" id="PS00456">
    <property type="entry name" value="NA_SOLUT_SYMP_1"/>
    <property type="match status" value="1"/>
</dbReference>
<feature type="transmembrane region" description="Helical" evidence="13">
    <location>
        <begin position="45"/>
        <end position="65"/>
    </location>
</feature>
<dbReference type="GO" id="GO:0015293">
    <property type="term" value="F:symporter activity"/>
    <property type="evidence" value="ECO:0007669"/>
    <property type="project" value="UniProtKB-KW"/>
</dbReference>
<evidence type="ECO:0000313" key="15">
    <source>
        <dbReference type="Proteomes" id="UP001596417"/>
    </source>
</evidence>
<evidence type="ECO:0000256" key="6">
    <source>
        <dbReference type="ARBA" id="ARBA00022847"/>
    </source>
</evidence>
<feature type="transmembrane region" description="Helical" evidence="13">
    <location>
        <begin position="266"/>
        <end position="291"/>
    </location>
</feature>
<feature type="transmembrane region" description="Helical" evidence="13">
    <location>
        <begin position="364"/>
        <end position="381"/>
    </location>
</feature>
<dbReference type="CDD" id="cd10322">
    <property type="entry name" value="SLC5sbd"/>
    <property type="match status" value="1"/>
</dbReference>
<dbReference type="PANTHER" id="PTHR48086:SF3">
    <property type="entry name" value="SODIUM_PROLINE SYMPORTER"/>
    <property type="match status" value="1"/>
</dbReference>
<sequence length="479" mass="50715">MVNPVYLGAFIVYLVLVLAIGVWGYTKTKTKDDFWVYGRNLGKWLATWSLVANFFSAVAAIGVIGETSKTGYAILVGVNFGLALGISGLYFVSHKIRALDEVTLSDIVANVTGREYARPVTGVILFSNAWVYLIIQLVGASVLVTAITGVPYRYMVWVIGIVFILYTVLGGLVSVAWTDLAQGTVMVALMTLTAAYLVVDLGGFTAMNTQFAAIDAANVEPLGGGEYTLITIVSSIVGFFGTIFTGQNVIIRINATKDIETTKFHLAAGGVIIGSFLVVTTILGAATGVALDNAGHTVANPDKAFPVLITQYMPTTIGTIIILGIMSAILSTTDTRLHALGVTLTRDIYDYFRPNTSDEHQLKISRATTIVFGLLATAIGANPPGTIFDLYSFRAVLLTTGLLLPVYVALYWRGFDGRVIIASMVLGGVFGVGTALVGGTVMGVPATLLGVGVAALVLLSGRVVLYRVPTADQSNDPQT</sequence>
<keyword evidence="7 13" id="KW-1133">Transmembrane helix</keyword>
<feature type="transmembrane region" description="Helical" evidence="13">
    <location>
        <begin position="71"/>
        <end position="92"/>
    </location>
</feature>
<evidence type="ECO:0000256" key="11">
    <source>
        <dbReference type="ARBA" id="ARBA00023201"/>
    </source>
</evidence>
<dbReference type="EMBL" id="JBHTAX010000001">
    <property type="protein sequence ID" value="MFC7190668.1"/>
    <property type="molecule type" value="Genomic_DNA"/>
</dbReference>
<keyword evidence="4" id="KW-1003">Cell membrane</keyword>
<dbReference type="GO" id="GO:0046942">
    <property type="term" value="P:carboxylic acid transport"/>
    <property type="evidence" value="ECO:0007669"/>
    <property type="project" value="UniProtKB-ARBA"/>
</dbReference>
<feature type="transmembrane region" description="Helical" evidence="13">
    <location>
        <begin position="184"/>
        <end position="207"/>
    </location>
</feature>
<protein>
    <submittedName>
        <fullName evidence="14">Sodium:solute symporter</fullName>
    </submittedName>
</protein>
<keyword evidence="11" id="KW-0739">Sodium transport</keyword>
<keyword evidence="3" id="KW-0813">Transport</keyword>
<dbReference type="GO" id="GO:0006814">
    <property type="term" value="P:sodium ion transport"/>
    <property type="evidence" value="ECO:0007669"/>
    <property type="project" value="UniProtKB-KW"/>
</dbReference>
<evidence type="ECO:0000256" key="12">
    <source>
        <dbReference type="RuleBase" id="RU362091"/>
    </source>
</evidence>
<proteinExistence type="inferred from homology"/>
<feature type="transmembrane region" description="Helical" evidence="13">
    <location>
        <begin position="154"/>
        <end position="177"/>
    </location>
</feature>
<keyword evidence="5 13" id="KW-0812">Transmembrane</keyword>
<evidence type="ECO:0000256" key="1">
    <source>
        <dbReference type="ARBA" id="ARBA00004651"/>
    </source>
</evidence>
<evidence type="ECO:0000313" key="14">
    <source>
        <dbReference type="EMBL" id="MFC7190668.1"/>
    </source>
</evidence>
<dbReference type="InterPro" id="IPR038377">
    <property type="entry name" value="Na/Glc_symporter_sf"/>
</dbReference>